<dbReference type="SMART" id="SM00254">
    <property type="entry name" value="ShKT"/>
    <property type="match status" value="1"/>
</dbReference>
<dbReference type="Pfam" id="PF00092">
    <property type="entry name" value="VWA"/>
    <property type="match status" value="1"/>
</dbReference>
<feature type="signal peptide" evidence="3">
    <location>
        <begin position="1"/>
        <end position="24"/>
    </location>
</feature>
<dbReference type="InterPro" id="IPR050525">
    <property type="entry name" value="ECM_Assembly_Org"/>
</dbReference>
<dbReference type="InterPro" id="IPR036465">
    <property type="entry name" value="vWFA_dom_sf"/>
</dbReference>
<evidence type="ECO:0000313" key="7">
    <source>
        <dbReference type="Proteomes" id="UP001159427"/>
    </source>
</evidence>
<dbReference type="Gene3D" id="1.10.10.1940">
    <property type="match status" value="1"/>
</dbReference>
<organism evidence="6 7">
    <name type="scientific">Porites evermanni</name>
    <dbReference type="NCBI Taxonomy" id="104178"/>
    <lineage>
        <taxon>Eukaryota</taxon>
        <taxon>Metazoa</taxon>
        <taxon>Cnidaria</taxon>
        <taxon>Anthozoa</taxon>
        <taxon>Hexacorallia</taxon>
        <taxon>Scleractinia</taxon>
        <taxon>Fungiina</taxon>
        <taxon>Poritidae</taxon>
        <taxon>Porites</taxon>
    </lineage>
</organism>
<evidence type="ECO:0000313" key="6">
    <source>
        <dbReference type="EMBL" id="CAH3032051.1"/>
    </source>
</evidence>
<dbReference type="Gene3D" id="3.40.50.410">
    <property type="entry name" value="von Willebrand factor, type A domain"/>
    <property type="match status" value="1"/>
</dbReference>
<evidence type="ECO:0000259" key="5">
    <source>
        <dbReference type="PROSITE" id="PS51670"/>
    </source>
</evidence>
<dbReference type="PANTHER" id="PTHR24020">
    <property type="entry name" value="COLLAGEN ALPHA"/>
    <property type="match status" value="1"/>
</dbReference>
<sequence length="315" mass="34906">MAAFIYLGNVFLYFLTLVPKGAVGNVQQNITNTECKDDENYEAYCKEYRLNDFCNSYPYGMHRHCALTCGFCKCKAKIDIGFLVDSSASIEKAGKGNYKKCLDFIQNAINGSFISEEFTHVGLVLYSARVEIVYDFKKFYDPEAMMNATAGAKYLRGSTKTGKALKYTKTELFDKSSRKGVPKVLIVLTDGKSKDAVKGPADQLKAANITVFAIGVGRKYDIAQLIDIASKPDRKYALTADFNNLKDLYTSIRDDACRVNSTLKASDIPANHLPYHSVSTSPTAYGAQGSNEMTQQVTVLKARTHVERISQSQQV</sequence>
<dbReference type="SUPFAM" id="SSF53300">
    <property type="entry name" value="vWA-like"/>
    <property type="match status" value="1"/>
</dbReference>
<keyword evidence="3" id="KW-0732">Signal</keyword>
<dbReference type="SMART" id="SM00327">
    <property type="entry name" value="VWA"/>
    <property type="match status" value="1"/>
</dbReference>
<evidence type="ECO:0000256" key="3">
    <source>
        <dbReference type="SAM" id="SignalP"/>
    </source>
</evidence>
<feature type="domain" description="VWFA" evidence="4">
    <location>
        <begin position="79"/>
        <end position="252"/>
    </location>
</feature>
<evidence type="ECO:0000256" key="1">
    <source>
        <dbReference type="ARBA" id="ARBA00022656"/>
    </source>
</evidence>
<dbReference type="InterPro" id="IPR002035">
    <property type="entry name" value="VWF_A"/>
</dbReference>
<gene>
    <name evidence="6" type="ORF">PEVE_00038944</name>
</gene>
<dbReference type="EMBL" id="CALNXI010000675">
    <property type="protein sequence ID" value="CAH3032051.1"/>
    <property type="molecule type" value="Genomic_DNA"/>
</dbReference>
<dbReference type="PRINTS" id="PR00453">
    <property type="entry name" value="VWFADOMAIN"/>
</dbReference>
<accession>A0ABN8MMP9</accession>
<feature type="chain" id="PRO_5045510232" evidence="3">
    <location>
        <begin position="25"/>
        <end position="315"/>
    </location>
</feature>
<feature type="domain" description="ShKT" evidence="5">
    <location>
        <begin position="35"/>
        <end position="72"/>
    </location>
</feature>
<name>A0ABN8MMP9_9CNID</name>
<dbReference type="CDD" id="cd01472">
    <property type="entry name" value="vWA_collagen"/>
    <property type="match status" value="1"/>
</dbReference>
<keyword evidence="1" id="KW-0800">Toxin</keyword>
<protein>
    <submittedName>
        <fullName evidence="6">Uncharacterized protein</fullName>
    </submittedName>
</protein>
<dbReference type="Proteomes" id="UP001159427">
    <property type="component" value="Unassembled WGS sequence"/>
</dbReference>
<comment type="caution">
    <text evidence="2">Lacks conserved residue(s) required for the propagation of feature annotation.</text>
</comment>
<proteinExistence type="predicted"/>
<evidence type="ECO:0000259" key="4">
    <source>
        <dbReference type="PROSITE" id="PS50234"/>
    </source>
</evidence>
<evidence type="ECO:0000256" key="2">
    <source>
        <dbReference type="PROSITE-ProRule" id="PRU01005"/>
    </source>
</evidence>
<dbReference type="PANTHER" id="PTHR24020:SF20">
    <property type="entry name" value="PH DOMAIN-CONTAINING PROTEIN"/>
    <property type="match status" value="1"/>
</dbReference>
<reference evidence="6 7" key="1">
    <citation type="submission" date="2022-05" db="EMBL/GenBank/DDBJ databases">
        <authorList>
            <consortium name="Genoscope - CEA"/>
            <person name="William W."/>
        </authorList>
    </citation>
    <scope>NUCLEOTIDE SEQUENCE [LARGE SCALE GENOMIC DNA]</scope>
</reference>
<keyword evidence="7" id="KW-1185">Reference proteome</keyword>
<dbReference type="PROSITE" id="PS51670">
    <property type="entry name" value="SHKT"/>
    <property type="match status" value="1"/>
</dbReference>
<dbReference type="PROSITE" id="PS50234">
    <property type="entry name" value="VWFA"/>
    <property type="match status" value="1"/>
</dbReference>
<comment type="caution">
    <text evidence="6">The sequence shown here is derived from an EMBL/GenBank/DDBJ whole genome shotgun (WGS) entry which is preliminary data.</text>
</comment>
<dbReference type="InterPro" id="IPR003582">
    <property type="entry name" value="ShKT_dom"/>
</dbReference>